<sequence length="174" mass="19184">MATRNYVPRANGEGSIGTEKKHWGGGFFDKLAVRTLEVISIGTENDAQPATVGWVKSQFQDLLKNALNLSGARWDLDNSMSSGYIYFGKFFGGLVIEFVYFNTNNSDSNNEQEKALPLALSKVFYGNVNVFGREYPTLPTAMVGLTPDKGRIRVKFNVGREKSSPVYGIIIGTI</sequence>
<protein>
    <submittedName>
        <fullName evidence="1">Uncharacterized protein</fullName>
    </submittedName>
</protein>
<dbReference type="EMBL" id="BK015909">
    <property type="protein sequence ID" value="DAF84800.1"/>
    <property type="molecule type" value="Genomic_DNA"/>
</dbReference>
<reference evidence="1" key="1">
    <citation type="journal article" date="2021" name="Proc. Natl. Acad. Sci. U.S.A.">
        <title>A Catalog of Tens of Thousands of Viruses from Human Metagenomes Reveals Hidden Associations with Chronic Diseases.</title>
        <authorList>
            <person name="Tisza M.J."/>
            <person name="Buck C.B."/>
        </authorList>
    </citation>
    <scope>NUCLEOTIDE SEQUENCE</scope>
    <source>
        <strain evidence="1">Ctm6w13</strain>
    </source>
</reference>
<name>A0A8S5TRJ6_9CAUD</name>
<organism evidence="1">
    <name type="scientific">Myoviridae sp. ctm6w13</name>
    <dbReference type="NCBI Taxonomy" id="2825167"/>
    <lineage>
        <taxon>Viruses</taxon>
        <taxon>Duplodnaviria</taxon>
        <taxon>Heunggongvirae</taxon>
        <taxon>Uroviricota</taxon>
        <taxon>Caudoviricetes</taxon>
    </lineage>
</organism>
<evidence type="ECO:0000313" key="1">
    <source>
        <dbReference type="EMBL" id="DAF84800.1"/>
    </source>
</evidence>
<proteinExistence type="predicted"/>
<accession>A0A8S5TRJ6</accession>